<evidence type="ECO:0000313" key="2">
    <source>
        <dbReference type="EMBL" id="ODV64215.1"/>
    </source>
</evidence>
<dbReference type="EMBL" id="KV454475">
    <property type="protein sequence ID" value="ODV64215.1"/>
    <property type="molecule type" value="Genomic_DNA"/>
</dbReference>
<organism evidence="2 3">
    <name type="scientific">Ascoidea rubescens DSM 1968</name>
    <dbReference type="NCBI Taxonomy" id="1344418"/>
    <lineage>
        <taxon>Eukaryota</taxon>
        <taxon>Fungi</taxon>
        <taxon>Dikarya</taxon>
        <taxon>Ascomycota</taxon>
        <taxon>Saccharomycotina</taxon>
        <taxon>Saccharomycetes</taxon>
        <taxon>Ascoideaceae</taxon>
        <taxon>Ascoidea</taxon>
    </lineage>
</organism>
<evidence type="ECO:0000313" key="3">
    <source>
        <dbReference type="Proteomes" id="UP000095038"/>
    </source>
</evidence>
<accession>A0A1D2VRM3</accession>
<keyword evidence="3" id="KW-1185">Reference proteome</keyword>
<name>A0A1D2VRM3_9ASCO</name>
<proteinExistence type="predicted"/>
<dbReference type="Proteomes" id="UP000095038">
    <property type="component" value="Unassembled WGS sequence"/>
</dbReference>
<evidence type="ECO:0000256" key="1">
    <source>
        <dbReference type="SAM" id="MobiDB-lite"/>
    </source>
</evidence>
<dbReference type="InParanoid" id="A0A1D2VRM3"/>
<feature type="region of interest" description="Disordered" evidence="1">
    <location>
        <begin position="198"/>
        <end position="217"/>
    </location>
</feature>
<feature type="region of interest" description="Disordered" evidence="1">
    <location>
        <begin position="1"/>
        <end position="54"/>
    </location>
</feature>
<protein>
    <recommendedName>
        <fullName evidence="4">VPS37 C-terminal domain-containing protein</fullName>
    </recommendedName>
</protein>
<dbReference type="GeneID" id="30967976"/>
<feature type="compositionally biased region" description="Basic and acidic residues" evidence="1">
    <location>
        <begin position="35"/>
        <end position="53"/>
    </location>
</feature>
<dbReference type="AlphaFoldDB" id="A0A1D2VRM3"/>
<feature type="compositionally biased region" description="Low complexity" evidence="1">
    <location>
        <begin position="198"/>
        <end position="209"/>
    </location>
</feature>
<reference evidence="3" key="1">
    <citation type="submission" date="2016-05" db="EMBL/GenBank/DDBJ databases">
        <title>Comparative genomics of biotechnologically important yeasts.</title>
        <authorList>
            <consortium name="DOE Joint Genome Institute"/>
            <person name="Riley R."/>
            <person name="Haridas S."/>
            <person name="Wolfe K.H."/>
            <person name="Lopes M.R."/>
            <person name="Hittinger C.T."/>
            <person name="Goker M."/>
            <person name="Salamov A."/>
            <person name="Wisecaver J."/>
            <person name="Long T.M."/>
            <person name="Aerts A.L."/>
            <person name="Barry K."/>
            <person name="Choi C."/>
            <person name="Clum A."/>
            <person name="Coughlan A.Y."/>
            <person name="Deshpande S."/>
            <person name="Douglass A.P."/>
            <person name="Hanson S.J."/>
            <person name="Klenk H.-P."/>
            <person name="Labutti K."/>
            <person name="Lapidus A."/>
            <person name="Lindquist E."/>
            <person name="Lipzen A."/>
            <person name="Meier-Kolthoff J.P."/>
            <person name="Ohm R.A."/>
            <person name="Otillar R.P."/>
            <person name="Pangilinan J."/>
            <person name="Peng Y."/>
            <person name="Rokas A."/>
            <person name="Rosa C.A."/>
            <person name="Scheuner C."/>
            <person name="Sibirny A.A."/>
            <person name="Slot J.C."/>
            <person name="Stielow J.B."/>
            <person name="Sun H."/>
            <person name="Kurtzman C.P."/>
            <person name="Blackwell M."/>
            <person name="Grigoriev I.V."/>
            <person name="Jeffries T.W."/>
        </authorList>
    </citation>
    <scope>NUCLEOTIDE SEQUENCE [LARGE SCALE GENOMIC DNA]</scope>
    <source>
        <strain evidence="3">DSM 1968</strain>
    </source>
</reference>
<feature type="compositionally biased region" description="Polar residues" evidence="1">
    <location>
        <begin position="21"/>
        <end position="34"/>
    </location>
</feature>
<sequence>MYQPPALPPKPFVGPNKTGADDQTVQQNNTGSAEQSHKNKDHGDTIDNSKEDENLLPPLPEVITSLAQSQLVTFLNSDNLLRGYLINLNFFVNFKNEKRELIANLINNLNSILMKFNDLNQLKYEMNNKLINLKNKEKNFNNLLQIKLFNSLKRFQFNYKDNNLLNNKLLLKKDYYNNISNSLLNKFLNDNVNIHGSDINSNSNPNSDNNTDHTNENPVDQLKLIHINENSLDYNDSNQTPISDNKYYNDSTIQDFIKLYKSSRKSYYLNNERLKRLHENRIGGML</sequence>
<gene>
    <name evidence="2" type="ORF">ASCRUDRAFT_79109</name>
</gene>
<evidence type="ECO:0008006" key="4">
    <source>
        <dbReference type="Google" id="ProtNLM"/>
    </source>
</evidence>
<dbReference type="RefSeq" id="XP_020050522.1">
    <property type="nucleotide sequence ID" value="XM_020194340.1"/>
</dbReference>
<feature type="compositionally biased region" description="Pro residues" evidence="1">
    <location>
        <begin position="1"/>
        <end position="12"/>
    </location>
</feature>